<dbReference type="PROSITE" id="PS50930">
    <property type="entry name" value="HTH_LYTTR"/>
    <property type="match status" value="1"/>
</dbReference>
<dbReference type="AlphaFoldDB" id="A0A2K9ELY1"/>
<dbReference type="SMART" id="SM00850">
    <property type="entry name" value="LytTR"/>
    <property type="match status" value="1"/>
</dbReference>
<feature type="modified residue" description="4-aspartylphosphate" evidence="3">
    <location>
        <position position="62"/>
    </location>
</feature>
<dbReference type="SMART" id="SM00448">
    <property type="entry name" value="REC"/>
    <property type="match status" value="1"/>
</dbReference>
<feature type="domain" description="Response regulatory" evidence="4">
    <location>
        <begin position="5"/>
        <end position="128"/>
    </location>
</feature>
<evidence type="ECO:0000313" key="8">
    <source>
        <dbReference type="Proteomes" id="UP000233534"/>
    </source>
</evidence>
<dbReference type="PANTHER" id="PTHR37299">
    <property type="entry name" value="TRANSCRIPTIONAL REGULATOR-RELATED"/>
    <property type="match status" value="1"/>
</dbReference>
<evidence type="ECO:0000313" key="6">
    <source>
        <dbReference type="EMBL" id="AUG56450.1"/>
    </source>
</evidence>
<dbReference type="KEGG" id="hsc:HVS_02475"/>
<comment type="function">
    <text evidence="2">May play the central regulatory role in sporulation. It may be an element of the effector pathway responsible for the activation of sporulation genes in response to nutritional stress. Spo0A may act in concert with spo0H (a sigma factor) to control the expression of some genes that are critical to the sporulation process.</text>
</comment>
<dbReference type="GO" id="GO:0000156">
    <property type="term" value="F:phosphorelay response regulator activity"/>
    <property type="evidence" value="ECO:0007669"/>
    <property type="project" value="InterPro"/>
</dbReference>
<dbReference type="InterPro" id="IPR007492">
    <property type="entry name" value="LytTR_DNA-bd_dom"/>
</dbReference>
<evidence type="ECO:0000259" key="4">
    <source>
        <dbReference type="PROSITE" id="PS50110"/>
    </source>
</evidence>
<dbReference type="PANTHER" id="PTHR37299:SF1">
    <property type="entry name" value="STAGE 0 SPORULATION PROTEIN A HOMOLOG"/>
    <property type="match status" value="1"/>
</dbReference>
<proteinExistence type="predicted"/>
<dbReference type="SUPFAM" id="SSF52172">
    <property type="entry name" value="CheY-like"/>
    <property type="match status" value="1"/>
</dbReference>
<dbReference type="Gene3D" id="2.40.50.1020">
    <property type="entry name" value="LytTr DNA-binding domain"/>
    <property type="match status" value="1"/>
</dbReference>
<dbReference type="Gene3D" id="3.40.50.2300">
    <property type="match status" value="1"/>
</dbReference>
<dbReference type="EMBL" id="NEMB01000003">
    <property type="protein sequence ID" value="PQQ66535.1"/>
    <property type="molecule type" value="Genomic_DNA"/>
</dbReference>
<protein>
    <recommendedName>
        <fullName evidence="1">Stage 0 sporulation protein A homolog</fullName>
    </recommendedName>
</protein>
<dbReference type="PROSITE" id="PS50110">
    <property type="entry name" value="RESPONSE_REGULATORY"/>
    <property type="match status" value="1"/>
</dbReference>
<dbReference type="InterPro" id="IPR046947">
    <property type="entry name" value="LytR-like"/>
</dbReference>
<sequence length="370" mass="41951">MGIPVVLCVDDEKIVLDSLKKQLEVKFNYAFQVETAESGEEALELIEELMSEGKEIPVVICDYLMPHMKGNVLFKKIKEISPSTSCILLTGQATLDAVKDMVNSGVINKFIQKPWDIDLLSSLIEDIFHKNASDTNNESCNNSEISSIKSYIKNACEKINSALMTIQQNIEAIKKVSKELPVDDLNTSTTVNDFYSKTSKVLDNILSEFLLIQKNHKVFPERGSGSDTDNDDMELIYDCISNLMERVSNIEKKLSLCNEKIIAWKNEEMFILNIHDIVYFTSGKRCAVAVTNNDQYTVKETLDFLEDQLKDSNFFRCHRCYIVNINHIIKLTPWFGSTSYVAKLKGLEGDIPVSKAKFRKLKELLGLESK</sequence>
<dbReference type="InterPro" id="IPR001789">
    <property type="entry name" value="Sig_transdc_resp-reg_receiver"/>
</dbReference>
<dbReference type="Pfam" id="PF00072">
    <property type="entry name" value="Response_reg"/>
    <property type="match status" value="1"/>
</dbReference>
<dbReference type="InterPro" id="IPR011006">
    <property type="entry name" value="CheY-like_superfamily"/>
</dbReference>
<organism evidence="6 8">
    <name type="scientific">Acetivibrio saccincola</name>
    <dbReference type="NCBI Taxonomy" id="1677857"/>
    <lineage>
        <taxon>Bacteria</taxon>
        <taxon>Bacillati</taxon>
        <taxon>Bacillota</taxon>
        <taxon>Clostridia</taxon>
        <taxon>Eubacteriales</taxon>
        <taxon>Oscillospiraceae</taxon>
        <taxon>Acetivibrio</taxon>
    </lineage>
</organism>
<dbReference type="EMBL" id="CP025197">
    <property type="protein sequence ID" value="AUG56450.1"/>
    <property type="molecule type" value="Genomic_DNA"/>
</dbReference>
<feature type="domain" description="HTH LytTR-type" evidence="5">
    <location>
        <begin position="261"/>
        <end position="367"/>
    </location>
</feature>
<evidence type="ECO:0000256" key="2">
    <source>
        <dbReference type="ARBA" id="ARBA00024867"/>
    </source>
</evidence>
<evidence type="ECO:0000313" key="7">
    <source>
        <dbReference type="EMBL" id="PQQ66535.1"/>
    </source>
</evidence>
<evidence type="ECO:0000313" key="9">
    <source>
        <dbReference type="Proteomes" id="UP000239720"/>
    </source>
</evidence>
<gene>
    <name evidence="6" type="primary">ypdB</name>
    <name evidence="7" type="ORF">B9R14_07060</name>
    <name evidence="6" type="ORF">HVS_02475</name>
</gene>
<dbReference type="OrthoDB" id="9809318at2"/>
<accession>A0A2K9ELY1</accession>
<dbReference type="Pfam" id="PF04397">
    <property type="entry name" value="LytTR"/>
    <property type="match status" value="1"/>
</dbReference>
<evidence type="ECO:0000259" key="5">
    <source>
        <dbReference type="PROSITE" id="PS50930"/>
    </source>
</evidence>
<evidence type="ECO:0000256" key="1">
    <source>
        <dbReference type="ARBA" id="ARBA00018672"/>
    </source>
</evidence>
<dbReference type="Proteomes" id="UP000233534">
    <property type="component" value="Chromosome"/>
</dbReference>
<dbReference type="GO" id="GO:0003677">
    <property type="term" value="F:DNA binding"/>
    <property type="evidence" value="ECO:0007669"/>
    <property type="project" value="InterPro"/>
</dbReference>
<reference evidence="7 9" key="2">
    <citation type="journal article" date="2018" name="Syst. Appl. Microbiol.">
        <title>Characterization and high-quality draft genome sequence of Herbivorax saccincola A7, an anaerobic, alkaliphilic, thermophilic, cellulolytic, and xylanolytic bacterium.</title>
        <authorList>
            <person name="Aikawa S."/>
            <person name="Baramee S."/>
            <person name="Sermsathanaswadi J."/>
            <person name="Thianheng P."/>
            <person name="Tachaapaikoon C."/>
            <person name="Shikata A."/>
            <person name="Waeonukul R."/>
            <person name="Pason P."/>
            <person name="Ratanakhanokchai K."/>
            <person name="Kosugi A."/>
        </authorList>
    </citation>
    <scope>NUCLEOTIDE SEQUENCE [LARGE SCALE GENOMIC DNA]</scope>
    <source>
        <strain evidence="7 9">A7</strain>
    </source>
</reference>
<keyword evidence="8" id="KW-1185">Reference proteome</keyword>
<name>A0A2K9ELY1_9FIRM</name>
<dbReference type="RefSeq" id="WP_101298872.1">
    <property type="nucleotide sequence ID" value="NZ_CP025197.1"/>
</dbReference>
<evidence type="ECO:0000256" key="3">
    <source>
        <dbReference type="PROSITE-ProRule" id="PRU00169"/>
    </source>
</evidence>
<dbReference type="Proteomes" id="UP000239720">
    <property type="component" value="Unassembled WGS sequence"/>
</dbReference>
<reference evidence="6 8" key="1">
    <citation type="submission" date="2017-12" db="EMBL/GenBank/DDBJ databases">
        <title>Complete genome sequence of Herbivorax saccincola GGR1, a novel Cellulosome-producing hydrolytic bacterium in a thermophilic biogas plant, established by Illumina and Nanopore MinION sequencing.</title>
        <authorList>
            <person name="Pechtl A."/>
            <person name="Ruckert C."/>
            <person name="Koeck D.E."/>
            <person name="Maus I."/>
            <person name="Winkler A."/>
            <person name="Kalinowski J."/>
            <person name="Puhler A."/>
            <person name="Schwarz W.W."/>
            <person name="Zverlov V.V."/>
            <person name="Schluter A."/>
            <person name="Liebl W."/>
        </authorList>
    </citation>
    <scope>NUCLEOTIDE SEQUENCE [LARGE SCALE GENOMIC DNA]</scope>
    <source>
        <strain evidence="6">GGR1</strain>
        <strain evidence="8">SR1</strain>
    </source>
</reference>
<keyword evidence="3" id="KW-0597">Phosphoprotein</keyword>